<dbReference type="CDD" id="cd00130">
    <property type="entry name" value="PAS"/>
    <property type="match status" value="1"/>
</dbReference>
<dbReference type="SMART" id="SM00283">
    <property type="entry name" value="MA"/>
    <property type="match status" value="1"/>
</dbReference>
<evidence type="ECO:0000256" key="4">
    <source>
        <dbReference type="ARBA" id="ARBA00022692"/>
    </source>
</evidence>
<keyword evidence="5 11" id="KW-1133">Transmembrane helix</keyword>
<dbReference type="InterPro" id="IPR033479">
    <property type="entry name" value="dCache_1"/>
</dbReference>
<dbReference type="Pfam" id="PF02743">
    <property type="entry name" value="dCache_1"/>
    <property type="match status" value="1"/>
</dbReference>
<evidence type="ECO:0000256" key="7">
    <source>
        <dbReference type="ARBA" id="ARBA00023224"/>
    </source>
</evidence>
<feature type="domain" description="PAC" evidence="13">
    <location>
        <begin position="465"/>
        <end position="517"/>
    </location>
</feature>
<sequence length="804" mass="87813">MNILKRYIAVRYIFSVICVLSLVGCIFGWYTYTTQVHREMDYNESFGEARLGDIAQALQDWIGSQAQLAQVLARDESVIAACREPWNAEKAEQARKMLQGFHDAYGFYENIPLAANLPGGRTFTVHVGGEERVIRDGAFFTDTVHGKTLGKGGAQLSFNRATREGRPYFISEVYPSLLRGNPIFVIAAPVMDEGRNIGTIILAPRMDYFTDKYIKDATIGRTGHFFFVDDRGMFIAHRDRAMILDKNAASTHGEYVRRLIDAKGSFIATDPAGVAYRYMSRRVDIPSDSIAHRWFLCSAQPVDEITASADDFLTMLLAGGGLLLVILGGVLILLTRAIVSKPLGKVVAYARAIASGSFDTRLAVDRSDEIGELASTLSDMTVNIIGELQEETGFMQGILRGIQNPFAVVDATLHIRNCSQSMVATTGRTGDMADFVGMHISEFLFADRNRRALLHDVLEDGKPRKNVPFSYTSTVGEQFEMIIDVMPIRDASGNIIGGITFWNDVTELHRRQRAVEMQRDTIEAAARQAGEVSEEAEATMRTLAADIDETGRSSERQAQFIAESVVAIEELNATVREIADNASRTAHNAQDTKQQADNGAAVVAESLRTMNNLRELVEEMRRELGGLGAQADSVGNVIKIINDIADQTNLLALNAAIEAARAGEAGRGFSVVADEVRKLAEKTVSATREVADAISAIQDGTRRCTASALRVEDETRNNVEQAGRTDEALKSIVDLAGATSGMVTEIATAAEQQSAATEQIARSATDMGTMADETRNAMRQAAGNVQHMHGTISTLNGIITDMRR</sequence>
<evidence type="ECO:0000256" key="3">
    <source>
        <dbReference type="ARBA" id="ARBA00022500"/>
    </source>
</evidence>
<dbReference type="SUPFAM" id="SSF55785">
    <property type="entry name" value="PYP-like sensor domain (PAS domain)"/>
    <property type="match status" value="1"/>
</dbReference>
<gene>
    <name evidence="15" type="ordered locus">Dvul_1884</name>
</gene>
<dbReference type="GO" id="GO:0007165">
    <property type="term" value="P:signal transduction"/>
    <property type="evidence" value="ECO:0007669"/>
    <property type="project" value="UniProtKB-KW"/>
</dbReference>
<keyword evidence="7 9" id="KW-0807">Transducer</keyword>
<dbReference type="InterPro" id="IPR000014">
    <property type="entry name" value="PAS"/>
</dbReference>
<evidence type="ECO:0000256" key="9">
    <source>
        <dbReference type="PROSITE-ProRule" id="PRU00284"/>
    </source>
</evidence>
<comment type="subcellular location">
    <subcellularLocation>
        <location evidence="1">Cell membrane</location>
        <topology evidence="1">Multi-pass membrane protein</topology>
    </subcellularLocation>
</comment>
<dbReference type="InterPro" id="IPR003660">
    <property type="entry name" value="HAMP_dom"/>
</dbReference>
<evidence type="ECO:0000256" key="1">
    <source>
        <dbReference type="ARBA" id="ARBA00004651"/>
    </source>
</evidence>
<dbReference type="CDD" id="cd18773">
    <property type="entry name" value="PDC1_HK_sensor"/>
    <property type="match status" value="1"/>
</dbReference>
<keyword evidence="3" id="KW-0145">Chemotaxis</keyword>
<comment type="similarity">
    <text evidence="8">Belongs to the methyl-accepting chemotaxis (MCP) protein family.</text>
</comment>
<dbReference type="PROSITE" id="PS50111">
    <property type="entry name" value="CHEMOTAXIS_TRANSDUC_2"/>
    <property type="match status" value="1"/>
</dbReference>
<evidence type="ECO:0000256" key="11">
    <source>
        <dbReference type="SAM" id="Phobius"/>
    </source>
</evidence>
<feature type="domain" description="HAMP" evidence="14">
    <location>
        <begin position="337"/>
        <end position="389"/>
    </location>
</feature>
<dbReference type="GO" id="GO:0005886">
    <property type="term" value="C:plasma membrane"/>
    <property type="evidence" value="ECO:0007669"/>
    <property type="project" value="UniProtKB-SubCell"/>
</dbReference>
<keyword evidence="4 11" id="KW-0812">Transmembrane</keyword>
<evidence type="ECO:0000313" key="16">
    <source>
        <dbReference type="Proteomes" id="UP000009173"/>
    </source>
</evidence>
<dbReference type="KEGG" id="dvl:Dvul_1884"/>
<feature type="transmembrane region" description="Helical" evidence="11">
    <location>
        <begin position="312"/>
        <end position="335"/>
    </location>
</feature>
<dbReference type="InterPro" id="IPR035965">
    <property type="entry name" value="PAS-like_dom_sf"/>
</dbReference>
<feature type="domain" description="Methyl-accepting transducer" evidence="12">
    <location>
        <begin position="532"/>
        <end position="768"/>
    </location>
</feature>
<dbReference type="GO" id="GO:0004888">
    <property type="term" value="F:transmembrane signaling receptor activity"/>
    <property type="evidence" value="ECO:0007669"/>
    <property type="project" value="InterPro"/>
</dbReference>
<reference evidence="16" key="1">
    <citation type="journal article" date="2009" name="Environ. Microbiol.">
        <title>Contribution of mobile genetic elements to Desulfovibrio vulgaris genome plasticity.</title>
        <authorList>
            <person name="Walker C.B."/>
            <person name="Stolyar S."/>
            <person name="Chivian D."/>
            <person name="Pinel N."/>
            <person name="Gabster J.A."/>
            <person name="Dehal P.S."/>
            <person name="He Z."/>
            <person name="Yang Z.K."/>
            <person name="Yen H.C."/>
            <person name="Zhou J."/>
            <person name="Wall J.D."/>
            <person name="Hazen T.C."/>
            <person name="Arkin A.P."/>
            <person name="Stahl D.A."/>
        </authorList>
    </citation>
    <scope>NUCLEOTIDE SEQUENCE [LARGE SCALE GENOMIC DNA]</scope>
    <source>
        <strain evidence="16">DP4</strain>
    </source>
</reference>
<feature type="coiled-coil region" evidence="10">
    <location>
        <begin position="603"/>
        <end position="630"/>
    </location>
</feature>
<organism evidence="15 16">
    <name type="scientific">Nitratidesulfovibrio vulgaris (strain DP4)</name>
    <name type="common">Desulfovibrio vulgaris</name>
    <dbReference type="NCBI Taxonomy" id="391774"/>
    <lineage>
        <taxon>Bacteria</taxon>
        <taxon>Pseudomonadati</taxon>
        <taxon>Thermodesulfobacteriota</taxon>
        <taxon>Desulfovibrionia</taxon>
        <taxon>Desulfovibrionales</taxon>
        <taxon>Desulfovibrionaceae</taxon>
        <taxon>Nitratidesulfovibrio</taxon>
    </lineage>
</organism>
<dbReference type="PANTHER" id="PTHR32089">
    <property type="entry name" value="METHYL-ACCEPTING CHEMOTAXIS PROTEIN MCPB"/>
    <property type="match status" value="1"/>
</dbReference>
<dbReference type="EMBL" id="CP000527">
    <property type="protein sequence ID" value="ABM28901.1"/>
    <property type="molecule type" value="Genomic_DNA"/>
</dbReference>
<name>A0A0H3AB90_NITV4</name>
<dbReference type="Pfam" id="PF00015">
    <property type="entry name" value="MCPsignal"/>
    <property type="match status" value="1"/>
</dbReference>
<dbReference type="PANTHER" id="PTHR32089:SF112">
    <property type="entry name" value="LYSOZYME-LIKE PROTEIN-RELATED"/>
    <property type="match status" value="1"/>
</dbReference>
<evidence type="ECO:0000256" key="8">
    <source>
        <dbReference type="ARBA" id="ARBA00029447"/>
    </source>
</evidence>
<proteinExistence type="inferred from homology"/>
<keyword evidence="10" id="KW-0175">Coiled coil</keyword>
<protein>
    <submittedName>
        <fullName evidence="15">Methyl-accepting chemotaxis sensory transducer</fullName>
    </submittedName>
</protein>
<dbReference type="GO" id="GO:0006935">
    <property type="term" value="P:chemotaxis"/>
    <property type="evidence" value="ECO:0007669"/>
    <property type="project" value="UniProtKB-KW"/>
</dbReference>
<evidence type="ECO:0000259" key="12">
    <source>
        <dbReference type="PROSITE" id="PS50111"/>
    </source>
</evidence>
<dbReference type="SMART" id="SM00304">
    <property type="entry name" value="HAMP"/>
    <property type="match status" value="2"/>
</dbReference>
<dbReference type="CDD" id="cd06225">
    <property type="entry name" value="HAMP"/>
    <property type="match status" value="1"/>
</dbReference>
<evidence type="ECO:0000259" key="14">
    <source>
        <dbReference type="PROSITE" id="PS50885"/>
    </source>
</evidence>
<dbReference type="CDD" id="cd18774">
    <property type="entry name" value="PDC2_HK_sensor"/>
    <property type="match status" value="1"/>
</dbReference>
<dbReference type="Proteomes" id="UP000009173">
    <property type="component" value="Chromosome"/>
</dbReference>
<evidence type="ECO:0000256" key="5">
    <source>
        <dbReference type="ARBA" id="ARBA00022989"/>
    </source>
</evidence>
<dbReference type="InterPro" id="IPR004090">
    <property type="entry name" value="Chemotax_Me-accpt_rcpt"/>
</dbReference>
<dbReference type="InterPro" id="IPR000700">
    <property type="entry name" value="PAS-assoc_C"/>
</dbReference>
<dbReference type="HOGENOM" id="CLU_000445_107_19_7"/>
<evidence type="ECO:0000256" key="10">
    <source>
        <dbReference type="SAM" id="Coils"/>
    </source>
</evidence>
<dbReference type="PROSITE" id="PS50885">
    <property type="entry name" value="HAMP"/>
    <property type="match status" value="1"/>
</dbReference>
<dbReference type="PROSITE" id="PS50113">
    <property type="entry name" value="PAC"/>
    <property type="match status" value="1"/>
</dbReference>
<evidence type="ECO:0000313" key="15">
    <source>
        <dbReference type="EMBL" id="ABM28901.1"/>
    </source>
</evidence>
<dbReference type="Pfam" id="PF13426">
    <property type="entry name" value="PAS_9"/>
    <property type="match status" value="1"/>
</dbReference>
<dbReference type="PROSITE" id="PS51257">
    <property type="entry name" value="PROKAR_LIPOPROTEIN"/>
    <property type="match status" value="1"/>
</dbReference>
<dbReference type="PRINTS" id="PR00260">
    <property type="entry name" value="CHEMTRNSDUCR"/>
</dbReference>
<dbReference type="Gene3D" id="3.30.450.20">
    <property type="entry name" value="PAS domain"/>
    <property type="match status" value="2"/>
</dbReference>
<accession>A0A0H3AB90</accession>
<dbReference type="CDD" id="cd11386">
    <property type="entry name" value="MCP_signal"/>
    <property type="match status" value="1"/>
</dbReference>
<dbReference type="Gene3D" id="1.10.287.950">
    <property type="entry name" value="Methyl-accepting chemotaxis protein"/>
    <property type="match status" value="1"/>
</dbReference>
<evidence type="ECO:0000256" key="2">
    <source>
        <dbReference type="ARBA" id="ARBA00022475"/>
    </source>
</evidence>
<dbReference type="Gene3D" id="6.10.340.10">
    <property type="match status" value="1"/>
</dbReference>
<dbReference type="Pfam" id="PF00672">
    <property type="entry name" value="HAMP"/>
    <property type="match status" value="1"/>
</dbReference>
<dbReference type="RefSeq" id="WP_011792521.1">
    <property type="nucleotide sequence ID" value="NC_008751.1"/>
</dbReference>
<evidence type="ECO:0000256" key="6">
    <source>
        <dbReference type="ARBA" id="ARBA00023136"/>
    </source>
</evidence>
<dbReference type="SUPFAM" id="SSF58104">
    <property type="entry name" value="Methyl-accepting chemotaxis protein (MCP) signaling domain"/>
    <property type="match status" value="1"/>
</dbReference>
<dbReference type="AlphaFoldDB" id="A0A0H3AB90"/>
<evidence type="ECO:0000259" key="13">
    <source>
        <dbReference type="PROSITE" id="PS50113"/>
    </source>
</evidence>
<keyword evidence="2" id="KW-1003">Cell membrane</keyword>
<feature type="transmembrane region" description="Helical" evidence="11">
    <location>
        <begin position="12"/>
        <end position="32"/>
    </location>
</feature>
<keyword evidence="6 11" id="KW-0472">Membrane</keyword>
<dbReference type="InterPro" id="IPR004089">
    <property type="entry name" value="MCPsignal_dom"/>
</dbReference>